<keyword evidence="3 6" id="KW-0812">Transmembrane</keyword>
<dbReference type="Gene3D" id="1.20.1250.20">
    <property type="entry name" value="MFS general substrate transporter like domains"/>
    <property type="match status" value="1"/>
</dbReference>
<feature type="transmembrane region" description="Helical" evidence="6">
    <location>
        <begin position="376"/>
        <end position="394"/>
    </location>
</feature>
<feature type="transmembrane region" description="Helical" evidence="6">
    <location>
        <begin position="257"/>
        <end position="276"/>
    </location>
</feature>
<evidence type="ECO:0000256" key="4">
    <source>
        <dbReference type="ARBA" id="ARBA00022989"/>
    </source>
</evidence>
<organism evidence="8 9">
    <name type="scientific">Brevibacterium spongiae</name>
    <dbReference type="NCBI Taxonomy" id="2909672"/>
    <lineage>
        <taxon>Bacteria</taxon>
        <taxon>Bacillati</taxon>
        <taxon>Actinomycetota</taxon>
        <taxon>Actinomycetes</taxon>
        <taxon>Micrococcales</taxon>
        <taxon>Brevibacteriaceae</taxon>
        <taxon>Brevibacterium</taxon>
    </lineage>
</organism>
<accession>A0ABY5SP43</accession>
<dbReference type="SUPFAM" id="SSF103473">
    <property type="entry name" value="MFS general substrate transporter"/>
    <property type="match status" value="1"/>
</dbReference>
<dbReference type="CDD" id="cd06173">
    <property type="entry name" value="MFS_MefA_like"/>
    <property type="match status" value="1"/>
</dbReference>
<evidence type="ECO:0000259" key="7">
    <source>
        <dbReference type="PROSITE" id="PS50850"/>
    </source>
</evidence>
<evidence type="ECO:0000313" key="9">
    <source>
        <dbReference type="Proteomes" id="UP001064879"/>
    </source>
</evidence>
<name>A0ABY5SP43_9MICO</name>
<evidence type="ECO:0000256" key="3">
    <source>
        <dbReference type="ARBA" id="ARBA00022692"/>
    </source>
</evidence>
<keyword evidence="2" id="KW-1003">Cell membrane</keyword>
<evidence type="ECO:0000256" key="1">
    <source>
        <dbReference type="ARBA" id="ARBA00004651"/>
    </source>
</evidence>
<feature type="transmembrane region" description="Helical" evidence="6">
    <location>
        <begin position="155"/>
        <end position="184"/>
    </location>
</feature>
<dbReference type="InterPro" id="IPR020846">
    <property type="entry name" value="MFS_dom"/>
</dbReference>
<feature type="transmembrane region" description="Helical" evidence="6">
    <location>
        <begin position="283"/>
        <end position="305"/>
    </location>
</feature>
<keyword evidence="5 6" id="KW-0472">Membrane</keyword>
<gene>
    <name evidence="8" type="ORF">L1F31_01125</name>
</gene>
<dbReference type="PANTHER" id="PTHR23513">
    <property type="entry name" value="INTEGRAL MEMBRANE EFFLUX PROTEIN-RELATED"/>
    <property type="match status" value="1"/>
</dbReference>
<dbReference type="Proteomes" id="UP001064879">
    <property type="component" value="Chromosome"/>
</dbReference>
<reference evidence="8" key="1">
    <citation type="submission" date="2022-03" db="EMBL/GenBank/DDBJ databases">
        <title>Brevibacterium spongiae sp. nov., isolated from marine sponge.</title>
        <authorList>
            <person name="Li Z."/>
            <person name="Zhang M."/>
        </authorList>
    </citation>
    <scope>NUCLEOTIDE SEQUENCE</scope>
    <source>
        <strain evidence="8">WHS-Z9</strain>
    </source>
</reference>
<dbReference type="RefSeq" id="WP_265418899.1">
    <property type="nucleotide sequence ID" value="NZ_CP093443.1"/>
</dbReference>
<sequence>MITPFGRLWASACSSNLGDGIALTSFPLIALTAGASPGEVALVTTAATIAWPLCGLHAGWLVDRLSPQLLLTVANGARALMLLGLTAAIACDAFVAPAVMIAALVYGIAETLVDTSLIAGIPRIVPKHQLTGANAKMEATINIANELAGPPLAGFLLGAAGLAAAAVGSGLYALAALAGLSLLVAMRSRPTPAAAESATPDQPTPRIRDGLRYLWRDRLQRELTVLTAAMSLIWGAWTAMFVLYAVAPGPLGLSTVAYGWVLAAMAVGGIVAAGLIERLQRQVSTALLLFLDTVGTIGLVLPAALGAPLPVIVAGVILAGAGSTVWRVIVAVIRQQATPLSLLGRVYSASRVISWGALPLGSALAALAVESLDIETVFLIASAVAGAVCVWFTLRFRSLHTRIAGLEAETNAETSIQPNG</sequence>
<dbReference type="EMBL" id="CP093443">
    <property type="protein sequence ID" value="UVI36298.1"/>
    <property type="molecule type" value="Genomic_DNA"/>
</dbReference>
<comment type="subcellular location">
    <subcellularLocation>
        <location evidence="1">Cell membrane</location>
        <topology evidence="1">Multi-pass membrane protein</topology>
    </subcellularLocation>
</comment>
<feature type="domain" description="Major facilitator superfamily (MFS) profile" evidence="7">
    <location>
        <begin position="1"/>
        <end position="400"/>
    </location>
</feature>
<protein>
    <submittedName>
        <fullName evidence="8">MFS transporter</fullName>
    </submittedName>
</protein>
<dbReference type="PANTHER" id="PTHR23513:SF6">
    <property type="entry name" value="MAJOR FACILITATOR SUPERFAMILY ASSOCIATED DOMAIN-CONTAINING PROTEIN"/>
    <property type="match status" value="1"/>
</dbReference>
<keyword evidence="9" id="KW-1185">Reference proteome</keyword>
<feature type="transmembrane region" description="Helical" evidence="6">
    <location>
        <begin position="40"/>
        <end position="62"/>
    </location>
</feature>
<dbReference type="InterPro" id="IPR011701">
    <property type="entry name" value="MFS"/>
</dbReference>
<feature type="transmembrane region" description="Helical" evidence="6">
    <location>
        <begin position="311"/>
        <end position="332"/>
    </location>
</feature>
<proteinExistence type="predicted"/>
<feature type="transmembrane region" description="Helical" evidence="6">
    <location>
        <begin position="82"/>
        <end position="109"/>
    </location>
</feature>
<evidence type="ECO:0000256" key="6">
    <source>
        <dbReference type="SAM" id="Phobius"/>
    </source>
</evidence>
<dbReference type="InterPro" id="IPR036259">
    <property type="entry name" value="MFS_trans_sf"/>
</dbReference>
<evidence type="ECO:0000313" key="8">
    <source>
        <dbReference type="EMBL" id="UVI36298.1"/>
    </source>
</evidence>
<keyword evidence="4 6" id="KW-1133">Transmembrane helix</keyword>
<dbReference type="PROSITE" id="PS50850">
    <property type="entry name" value="MFS"/>
    <property type="match status" value="1"/>
</dbReference>
<evidence type="ECO:0000256" key="2">
    <source>
        <dbReference type="ARBA" id="ARBA00022475"/>
    </source>
</evidence>
<evidence type="ECO:0000256" key="5">
    <source>
        <dbReference type="ARBA" id="ARBA00023136"/>
    </source>
</evidence>
<feature type="transmembrane region" description="Helical" evidence="6">
    <location>
        <begin position="352"/>
        <end position="370"/>
    </location>
</feature>
<dbReference type="Pfam" id="PF07690">
    <property type="entry name" value="MFS_1"/>
    <property type="match status" value="1"/>
</dbReference>
<feature type="transmembrane region" description="Helical" evidence="6">
    <location>
        <begin position="223"/>
        <end position="245"/>
    </location>
</feature>